<dbReference type="RefSeq" id="WP_163917947.1">
    <property type="nucleotide sequence ID" value="NZ_AP022593.1"/>
</dbReference>
<name>A0A7I7RVX0_9MYCO</name>
<accession>A0A7I7RVX0</accession>
<protein>
    <submittedName>
        <fullName evidence="1">Uncharacterized protein</fullName>
    </submittedName>
</protein>
<dbReference type="KEGG" id="marz:MARA_15770"/>
<dbReference type="Proteomes" id="UP000467428">
    <property type="component" value="Chromosome"/>
</dbReference>
<geneLocation type="plasmid" evidence="2">
    <name>pjcm18538 dna</name>
</geneLocation>
<reference evidence="1 2" key="1">
    <citation type="journal article" date="2019" name="Emerg. Microbes Infect.">
        <title>Comprehensive subspecies identification of 175 nontuberculous mycobacteria species based on 7547 genomic profiles.</title>
        <authorList>
            <person name="Matsumoto Y."/>
            <person name="Kinjo T."/>
            <person name="Motooka D."/>
            <person name="Nabeya D."/>
            <person name="Jung N."/>
            <person name="Uechi K."/>
            <person name="Horii T."/>
            <person name="Iida T."/>
            <person name="Fujita J."/>
            <person name="Nakamura S."/>
        </authorList>
    </citation>
    <scope>NUCLEOTIDE SEQUENCE [LARGE SCALE GENOMIC DNA]</scope>
    <source>
        <strain evidence="1 2">JCM 18538</strain>
    </source>
</reference>
<organism evidence="1 2">
    <name type="scientific">Mycolicibacterium arabiense</name>
    <dbReference type="NCBI Taxonomy" id="1286181"/>
    <lineage>
        <taxon>Bacteria</taxon>
        <taxon>Bacillati</taxon>
        <taxon>Actinomycetota</taxon>
        <taxon>Actinomycetes</taxon>
        <taxon>Mycobacteriales</taxon>
        <taxon>Mycobacteriaceae</taxon>
        <taxon>Mycolicibacterium</taxon>
    </lineage>
</organism>
<evidence type="ECO:0000313" key="2">
    <source>
        <dbReference type="Proteomes" id="UP000467428"/>
    </source>
</evidence>
<evidence type="ECO:0000313" key="1">
    <source>
        <dbReference type="EMBL" id="BBY48109.1"/>
    </source>
</evidence>
<gene>
    <name evidence="1" type="ORF">MARA_15770</name>
</gene>
<proteinExistence type="predicted"/>
<dbReference type="EMBL" id="AP022593">
    <property type="protein sequence ID" value="BBY48109.1"/>
    <property type="molecule type" value="Genomic_DNA"/>
</dbReference>
<sequence length="62" mass="6592">MGVFRDSLHRALAQGVRPPHAQGLGDQTYSAIEAIALEHPDATADHIADAFDAFGREHPDAG</sequence>
<dbReference type="AlphaFoldDB" id="A0A7I7RVX0"/>
<keyword evidence="2" id="KW-1185">Reference proteome</keyword>